<gene>
    <name evidence="2" type="ORF">GCM10022295_63960</name>
</gene>
<accession>A0ABP6XWK0</accession>
<proteinExistence type="predicted"/>
<sequence>MTHETWRLGVPQCPAKGPPENPWPRRPASPYTHHDIVTSEGSQAVREHVAVAAPRSRSFRSEVILVSSSSRCPLRGRHRMPVTNL</sequence>
<organism evidence="2 3">
    <name type="scientific">Streptomyces osmaniensis</name>
    <dbReference type="NCBI Taxonomy" id="593134"/>
    <lineage>
        <taxon>Bacteria</taxon>
        <taxon>Bacillati</taxon>
        <taxon>Actinomycetota</taxon>
        <taxon>Actinomycetes</taxon>
        <taxon>Kitasatosporales</taxon>
        <taxon>Streptomycetaceae</taxon>
        <taxon>Streptomyces</taxon>
    </lineage>
</organism>
<name>A0ABP6XWK0_9ACTN</name>
<protein>
    <submittedName>
        <fullName evidence="2">Uncharacterized protein</fullName>
    </submittedName>
</protein>
<dbReference type="EMBL" id="BAABCE010000013">
    <property type="protein sequence ID" value="GAA3573501.1"/>
    <property type="molecule type" value="Genomic_DNA"/>
</dbReference>
<feature type="compositionally biased region" description="Pro residues" evidence="1">
    <location>
        <begin position="16"/>
        <end position="27"/>
    </location>
</feature>
<evidence type="ECO:0000313" key="3">
    <source>
        <dbReference type="Proteomes" id="UP001500707"/>
    </source>
</evidence>
<reference evidence="3" key="1">
    <citation type="journal article" date="2019" name="Int. J. Syst. Evol. Microbiol.">
        <title>The Global Catalogue of Microorganisms (GCM) 10K type strain sequencing project: providing services to taxonomists for standard genome sequencing and annotation.</title>
        <authorList>
            <consortium name="The Broad Institute Genomics Platform"/>
            <consortium name="The Broad Institute Genome Sequencing Center for Infectious Disease"/>
            <person name="Wu L."/>
            <person name="Ma J."/>
        </authorList>
    </citation>
    <scope>NUCLEOTIDE SEQUENCE [LARGE SCALE GENOMIC DNA]</scope>
    <source>
        <strain evidence="3">JCM 17656</strain>
    </source>
</reference>
<evidence type="ECO:0000256" key="1">
    <source>
        <dbReference type="SAM" id="MobiDB-lite"/>
    </source>
</evidence>
<feature type="region of interest" description="Disordered" evidence="1">
    <location>
        <begin position="1"/>
        <end position="32"/>
    </location>
</feature>
<comment type="caution">
    <text evidence="2">The sequence shown here is derived from an EMBL/GenBank/DDBJ whole genome shotgun (WGS) entry which is preliminary data.</text>
</comment>
<dbReference type="Proteomes" id="UP001500707">
    <property type="component" value="Unassembled WGS sequence"/>
</dbReference>
<evidence type="ECO:0000313" key="2">
    <source>
        <dbReference type="EMBL" id="GAA3573501.1"/>
    </source>
</evidence>
<keyword evidence="3" id="KW-1185">Reference proteome</keyword>